<dbReference type="EMBL" id="BGPR01173364">
    <property type="protein sequence ID" value="GBM38625.1"/>
    <property type="molecule type" value="Genomic_DNA"/>
</dbReference>
<dbReference type="AlphaFoldDB" id="A0A4Y2FEB9"/>
<dbReference type="EMBL" id="BGPR01173368">
    <property type="protein sequence ID" value="GBM38635.1"/>
    <property type="molecule type" value="Genomic_DNA"/>
</dbReference>
<evidence type="ECO:0000313" key="1">
    <source>
        <dbReference type="EMBL" id="GBM38606.1"/>
    </source>
</evidence>
<reference evidence="3 4" key="1">
    <citation type="journal article" date="2019" name="Sci. Rep.">
        <title>Orb-weaving spider Araneus ventricosus genome elucidates the spidroin gene catalogue.</title>
        <authorList>
            <person name="Kono N."/>
            <person name="Nakamura H."/>
            <person name="Ohtoshi R."/>
            <person name="Moran D.A.P."/>
            <person name="Shinohara A."/>
            <person name="Yoshida Y."/>
            <person name="Fujiwara M."/>
            <person name="Mori M."/>
            <person name="Tomita M."/>
            <person name="Arakawa K."/>
        </authorList>
    </citation>
    <scope>NUCLEOTIDE SEQUENCE [LARGE SCALE GENOMIC DNA]</scope>
</reference>
<dbReference type="OrthoDB" id="5873004at2759"/>
<evidence type="ECO:0000313" key="3">
    <source>
        <dbReference type="EMBL" id="GBM38635.1"/>
    </source>
</evidence>
<feature type="non-terminal residue" evidence="3">
    <location>
        <position position="1"/>
    </location>
</feature>
<evidence type="ECO:0000313" key="2">
    <source>
        <dbReference type="EMBL" id="GBM38625.1"/>
    </source>
</evidence>
<accession>A0A4Y2FEB9</accession>
<gene>
    <name evidence="2" type="ORF">AVEN_118122_1</name>
    <name evidence="3" type="ORF">AVEN_130790_1</name>
    <name evidence="1" type="ORF">AVEN_75765_1</name>
</gene>
<name>A0A4Y2FEB9_ARAVE</name>
<proteinExistence type="predicted"/>
<protein>
    <submittedName>
        <fullName evidence="3">Uncharacterized protein</fullName>
    </submittedName>
</protein>
<comment type="caution">
    <text evidence="3">The sequence shown here is derived from an EMBL/GenBank/DDBJ whole genome shotgun (WGS) entry which is preliminary data.</text>
</comment>
<dbReference type="EMBL" id="BGPR01173360">
    <property type="protein sequence ID" value="GBM38606.1"/>
    <property type="molecule type" value="Genomic_DNA"/>
</dbReference>
<keyword evidence="4" id="KW-1185">Reference proteome</keyword>
<evidence type="ECO:0000313" key="4">
    <source>
        <dbReference type="Proteomes" id="UP000499080"/>
    </source>
</evidence>
<sequence length="53" mass="5748">SRDIENGGVGALHVVGVQAVLTEYLIRYTDIIFSEKMPVFPSPKISEGIISIS</sequence>
<organism evidence="3 4">
    <name type="scientific">Araneus ventricosus</name>
    <name type="common">Orbweaver spider</name>
    <name type="synonym">Epeira ventricosa</name>
    <dbReference type="NCBI Taxonomy" id="182803"/>
    <lineage>
        <taxon>Eukaryota</taxon>
        <taxon>Metazoa</taxon>
        <taxon>Ecdysozoa</taxon>
        <taxon>Arthropoda</taxon>
        <taxon>Chelicerata</taxon>
        <taxon>Arachnida</taxon>
        <taxon>Araneae</taxon>
        <taxon>Araneomorphae</taxon>
        <taxon>Entelegynae</taxon>
        <taxon>Araneoidea</taxon>
        <taxon>Araneidae</taxon>
        <taxon>Araneus</taxon>
    </lineage>
</organism>
<dbReference type="Proteomes" id="UP000499080">
    <property type="component" value="Unassembled WGS sequence"/>
</dbReference>